<keyword evidence="4" id="KW-0472">Membrane</keyword>
<evidence type="ECO:0000256" key="1">
    <source>
        <dbReference type="ARBA" id="ARBA00022679"/>
    </source>
</evidence>
<keyword evidence="3" id="KW-0902">Two-component regulatory system</keyword>
<dbReference type="Proteomes" id="UP001210380">
    <property type="component" value="Unassembled WGS sequence"/>
</dbReference>
<comment type="caution">
    <text evidence="6">The sequence shown here is derived from an EMBL/GenBank/DDBJ whole genome shotgun (WGS) entry which is preliminary data.</text>
</comment>
<feature type="transmembrane region" description="Helical" evidence="4">
    <location>
        <begin position="100"/>
        <end position="120"/>
    </location>
</feature>
<evidence type="ECO:0000259" key="5">
    <source>
        <dbReference type="SMART" id="SM00387"/>
    </source>
</evidence>
<gene>
    <name evidence="6" type="ORF">OU415_27690</name>
</gene>
<dbReference type="SMART" id="SM00387">
    <property type="entry name" value="HATPase_c"/>
    <property type="match status" value="1"/>
</dbReference>
<dbReference type="SUPFAM" id="SSF55874">
    <property type="entry name" value="ATPase domain of HSP90 chaperone/DNA topoisomerase II/histidine kinase"/>
    <property type="match status" value="1"/>
</dbReference>
<proteinExistence type="predicted"/>
<feature type="transmembrane region" description="Helical" evidence="4">
    <location>
        <begin position="72"/>
        <end position="93"/>
    </location>
</feature>
<keyword evidence="4" id="KW-0812">Transmembrane</keyword>
<dbReference type="InterPro" id="IPR011712">
    <property type="entry name" value="Sig_transdc_His_kin_sub3_dim/P"/>
</dbReference>
<keyword evidence="4" id="KW-1133">Transmembrane helix</keyword>
<evidence type="ECO:0000313" key="7">
    <source>
        <dbReference type="Proteomes" id="UP001210380"/>
    </source>
</evidence>
<dbReference type="Pfam" id="PF07730">
    <property type="entry name" value="HisKA_3"/>
    <property type="match status" value="1"/>
</dbReference>
<dbReference type="RefSeq" id="WP_270952236.1">
    <property type="nucleotide sequence ID" value="NZ_JAQGLA010000063.1"/>
</dbReference>
<keyword evidence="2 6" id="KW-0418">Kinase</keyword>
<dbReference type="CDD" id="cd16917">
    <property type="entry name" value="HATPase_UhpB-NarQ-NarX-like"/>
    <property type="match status" value="1"/>
</dbReference>
<protein>
    <submittedName>
        <fullName evidence="6">Sensor histidine kinase</fullName>
    </submittedName>
</protein>
<keyword evidence="1" id="KW-0808">Transferase</keyword>
<feature type="transmembrane region" description="Helical" evidence="4">
    <location>
        <begin position="6"/>
        <end position="24"/>
    </location>
</feature>
<dbReference type="GO" id="GO:0016301">
    <property type="term" value="F:kinase activity"/>
    <property type="evidence" value="ECO:0007669"/>
    <property type="project" value="UniProtKB-KW"/>
</dbReference>
<dbReference type="EMBL" id="JAQGLA010000063">
    <property type="protein sequence ID" value="MDA3629242.1"/>
    <property type="molecule type" value="Genomic_DNA"/>
</dbReference>
<evidence type="ECO:0000256" key="4">
    <source>
        <dbReference type="SAM" id="Phobius"/>
    </source>
</evidence>
<name>A0ABT4V5L3_9PSEU</name>
<reference evidence="6 7" key="1">
    <citation type="submission" date="2022-11" db="EMBL/GenBank/DDBJ databases">
        <title>Draft genome sequence of Saccharopolyspora sp. WRP15-2 isolated from rhizosphere soils of wild rice in Thailand.</title>
        <authorList>
            <person name="Duangmal K."/>
            <person name="Kammanee S."/>
            <person name="Muangham S."/>
        </authorList>
    </citation>
    <scope>NUCLEOTIDE SEQUENCE [LARGE SCALE GENOMIC DNA]</scope>
    <source>
        <strain evidence="6 7">WRP15-2</strain>
    </source>
</reference>
<dbReference type="InterPro" id="IPR050482">
    <property type="entry name" value="Sensor_HK_TwoCompSys"/>
</dbReference>
<dbReference type="InterPro" id="IPR003594">
    <property type="entry name" value="HATPase_dom"/>
</dbReference>
<organism evidence="6 7">
    <name type="scientific">Saccharopolyspora oryzae</name>
    <dbReference type="NCBI Taxonomy" id="2997343"/>
    <lineage>
        <taxon>Bacteria</taxon>
        <taxon>Bacillati</taxon>
        <taxon>Actinomycetota</taxon>
        <taxon>Actinomycetes</taxon>
        <taxon>Pseudonocardiales</taxon>
        <taxon>Pseudonocardiaceae</taxon>
        <taxon>Saccharopolyspora</taxon>
    </lineage>
</organism>
<evidence type="ECO:0000256" key="2">
    <source>
        <dbReference type="ARBA" id="ARBA00022777"/>
    </source>
</evidence>
<dbReference type="Gene3D" id="1.20.5.1930">
    <property type="match status" value="1"/>
</dbReference>
<keyword evidence="7" id="KW-1185">Reference proteome</keyword>
<sequence>MRTSGLLSRWGHLIYLANLLWLPVFSPTATWVDWTLVAVVVVLFLPMYAVAWQRPDRARWTSTVPTVLLGALVTPFNSGAAVLFVYAAAIAGFTESRRAALRWFIGMTALLSACSVYSTVPLPWRMYGMLPSLILLWLIGSFQIEWAERERAQADLRLRNARVEHLATLAERQRIARDLHDLLGQSLTAITMRAQLVNGLIDVDGERARGEAAEIERTSRAALTEIRAVVSGWRQATLEGELESARNTLASTGVEVTVQWDAEVSIVDSTEHELALALREATTNVARHASARTCHIGLEVVQGELRLVVADDGVGGKAPDGNGLSGMRERISALGGEVRRTGAAGTTVTIAVPVEVAA</sequence>
<accession>A0ABT4V5L3</accession>
<dbReference type="PANTHER" id="PTHR24421">
    <property type="entry name" value="NITRATE/NITRITE SENSOR PROTEIN NARX-RELATED"/>
    <property type="match status" value="1"/>
</dbReference>
<dbReference type="PANTHER" id="PTHR24421:SF63">
    <property type="entry name" value="SENSOR HISTIDINE KINASE DESK"/>
    <property type="match status" value="1"/>
</dbReference>
<evidence type="ECO:0000313" key="6">
    <source>
        <dbReference type="EMBL" id="MDA3629242.1"/>
    </source>
</evidence>
<dbReference type="Pfam" id="PF02518">
    <property type="entry name" value="HATPase_c"/>
    <property type="match status" value="1"/>
</dbReference>
<feature type="transmembrane region" description="Helical" evidence="4">
    <location>
        <begin position="31"/>
        <end position="52"/>
    </location>
</feature>
<evidence type="ECO:0000256" key="3">
    <source>
        <dbReference type="ARBA" id="ARBA00023012"/>
    </source>
</evidence>
<dbReference type="Gene3D" id="3.30.565.10">
    <property type="entry name" value="Histidine kinase-like ATPase, C-terminal domain"/>
    <property type="match status" value="1"/>
</dbReference>
<feature type="domain" description="Histidine kinase/HSP90-like ATPase" evidence="5">
    <location>
        <begin position="269"/>
        <end position="356"/>
    </location>
</feature>
<dbReference type="InterPro" id="IPR036890">
    <property type="entry name" value="HATPase_C_sf"/>
</dbReference>